<dbReference type="EMBL" id="FOHK01000003">
    <property type="protein sequence ID" value="SES93049.1"/>
    <property type="molecule type" value="Genomic_DNA"/>
</dbReference>
<dbReference type="RefSeq" id="WP_093327711.1">
    <property type="nucleotide sequence ID" value="NZ_AP027363.1"/>
</dbReference>
<dbReference type="OrthoDB" id="5765975at2"/>
<feature type="compositionally biased region" description="Polar residues" evidence="1">
    <location>
        <begin position="210"/>
        <end position="219"/>
    </location>
</feature>
<dbReference type="STRING" id="349064.SAMN05660429_00690"/>
<sequence length="231" mass="27073">MSDQHKQHDKEKAFLDWMEGKNAGEIEPDLTEDPMWQQRMQTAEYIAQQADMYPEQSVPQWNREATFDADKRAWWQWGGLPLLSLTCSIAAVFLVLFNVQLQFNDKGMLLTFGPQQAEVDQNQLNALLDSRMREFAAEQQLYLATFTKDLNKETNDQNMALANYILTTSRQERKEDMTEFFDYLNQQNEATQLSQNRRINQIERALQYKQTNYQESGMNTMPEESDATVEE</sequence>
<evidence type="ECO:0000313" key="3">
    <source>
        <dbReference type="EMBL" id="SES93049.1"/>
    </source>
</evidence>
<proteinExistence type="predicted"/>
<dbReference type="Proteomes" id="UP000199308">
    <property type="component" value="Unassembled WGS sequence"/>
</dbReference>
<name>A0A1I0AFV4_THASX</name>
<dbReference type="AlphaFoldDB" id="A0A1I0AFV4"/>
<gene>
    <name evidence="3" type="ORF">SAMN05660429_00690</name>
</gene>
<feature type="transmembrane region" description="Helical" evidence="2">
    <location>
        <begin position="74"/>
        <end position="99"/>
    </location>
</feature>
<accession>A0A1I0AFV4</accession>
<keyword evidence="2" id="KW-1133">Transmembrane helix</keyword>
<evidence type="ECO:0000256" key="1">
    <source>
        <dbReference type="SAM" id="MobiDB-lite"/>
    </source>
</evidence>
<keyword evidence="2" id="KW-0472">Membrane</keyword>
<evidence type="ECO:0000313" key="4">
    <source>
        <dbReference type="Proteomes" id="UP000199308"/>
    </source>
</evidence>
<evidence type="ECO:0000256" key="2">
    <source>
        <dbReference type="SAM" id="Phobius"/>
    </source>
</evidence>
<keyword evidence="4" id="KW-1185">Reference proteome</keyword>
<organism evidence="3 4">
    <name type="scientific">Thalassotalea agarivorans</name>
    <name type="common">Thalassomonas agarivorans</name>
    <dbReference type="NCBI Taxonomy" id="349064"/>
    <lineage>
        <taxon>Bacteria</taxon>
        <taxon>Pseudomonadati</taxon>
        <taxon>Pseudomonadota</taxon>
        <taxon>Gammaproteobacteria</taxon>
        <taxon>Alteromonadales</taxon>
        <taxon>Colwelliaceae</taxon>
        <taxon>Thalassotalea</taxon>
    </lineage>
</organism>
<feature type="region of interest" description="Disordered" evidence="1">
    <location>
        <begin position="210"/>
        <end position="231"/>
    </location>
</feature>
<keyword evidence="2" id="KW-0812">Transmembrane</keyword>
<reference evidence="3 4" key="1">
    <citation type="submission" date="2016-10" db="EMBL/GenBank/DDBJ databases">
        <authorList>
            <person name="de Groot N.N."/>
        </authorList>
    </citation>
    <scope>NUCLEOTIDE SEQUENCE [LARGE SCALE GENOMIC DNA]</scope>
    <source>
        <strain evidence="3 4">DSM 19706</strain>
    </source>
</reference>
<protein>
    <submittedName>
        <fullName evidence="3">Uncharacterized protein</fullName>
    </submittedName>
</protein>